<keyword evidence="2" id="KW-0813">Transport</keyword>
<dbReference type="RefSeq" id="WP_154425209.1">
    <property type="nucleotide sequence ID" value="NZ_VUNN01000008.1"/>
</dbReference>
<dbReference type="PANTHER" id="PTHR42865">
    <property type="entry name" value="PROTON/GLUTAMATE-ASPARTATE SYMPORTER"/>
    <property type="match status" value="1"/>
</dbReference>
<dbReference type="PANTHER" id="PTHR42865:SF7">
    <property type="entry name" value="PROTON_GLUTAMATE-ASPARTATE SYMPORTER"/>
    <property type="match status" value="1"/>
</dbReference>
<feature type="transmembrane region" description="Helical" evidence="7">
    <location>
        <begin position="7"/>
        <end position="31"/>
    </location>
</feature>
<dbReference type="InterPro" id="IPR036458">
    <property type="entry name" value="Na:dicarbo_symporter_sf"/>
</dbReference>
<dbReference type="Proteomes" id="UP000460549">
    <property type="component" value="Unassembled WGS sequence"/>
</dbReference>
<keyword evidence="4 7" id="KW-0812">Transmembrane</keyword>
<feature type="transmembrane region" description="Helical" evidence="7">
    <location>
        <begin position="177"/>
        <end position="196"/>
    </location>
</feature>
<feature type="transmembrane region" description="Helical" evidence="7">
    <location>
        <begin position="216"/>
        <end position="239"/>
    </location>
</feature>
<dbReference type="GO" id="GO:0015293">
    <property type="term" value="F:symporter activity"/>
    <property type="evidence" value="ECO:0007669"/>
    <property type="project" value="UniProtKB-KW"/>
</dbReference>
<reference evidence="8 9" key="1">
    <citation type="submission" date="2019-08" db="EMBL/GenBank/DDBJ databases">
        <title>In-depth cultivation of the pig gut microbiome towards novel bacterial diversity and tailored functional studies.</title>
        <authorList>
            <person name="Wylensek D."/>
            <person name="Hitch T.C.A."/>
            <person name="Clavel T."/>
        </authorList>
    </citation>
    <scope>NUCLEOTIDE SEQUENCE [LARGE SCALE GENOMIC DNA]</scope>
    <source>
        <strain evidence="8 9">NM-380-WT-3C1</strain>
    </source>
</reference>
<gene>
    <name evidence="8" type="ORF">FYJ80_05530</name>
</gene>
<feature type="transmembrane region" description="Helical" evidence="7">
    <location>
        <begin position="73"/>
        <end position="96"/>
    </location>
</feature>
<dbReference type="Pfam" id="PF00375">
    <property type="entry name" value="SDF"/>
    <property type="match status" value="1"/>
</dbReference>
<protein>
    <submittedName>
        <fullName evidence="8">Dicarboxylate/amino acid:cation symporter</fullName>
    </submittedName>
</protein>
<keyword evidence="9" id="KW-1185">Reference proteome</keyword>
<evidence type="ECO:0000256" key="5">
    <source>
        <dbReference type="ARBA" id="ARBA00022989"/>
    </source>
</evidence>
<evidence type="ECO:0000256" key="4">
    <source>
        <dbReference type="ARBA" id="ARBA00022692"/>
    </source>
</evidence>
<evidence type="ECO:0000256" key="6">
    <source>
        <dbReference type="ARBA" id="ARBA00023136"/>
    </source>
</evidence>
<dbReference type="AlphaFoldDB" id="A0A7X2PCA8"/>
<feature type="transmembrane region" description="Helical" evidence="7">
    <location>
        <begin position="37"/>
        <end position="61"/>
    </location>
</feature>
<organism evidence="8 9">
    <name type="scientific">Bullifex porci</name>
    <dbReference type="NCBI Taxonomy" id="2606638"/>
    <lineage>
        <taxon>Bacteria</taxon>
        <taxon>Pseudomonadati</taxon>
        <taxon>Spirochaetota</taxon>
        <taxon>Spirochaetia</taxon>
        <taxon>Spirochaetales</taxon>
        <taxon>Spirochaetaceae</taxon>
        <taxon>Bullifex</taxon>
    </lineage>
</organism>
<evidence type="ECO:0000313" key="8">
    <source>
        <dbReference type="EMBL" id="MSU06239.1"/>
    </source>
</evidence>
<feature type="transmembrane region" description="Helical" evidence="7">
    <location>
        <begin position="251"/>
        <end position="273"/>
    </location>
</feature>
<dbReference type="EMBL" id="VUNN01000008">
    <property type="protein sequence ID" value="MSU06239.1"/>
    <property type="molecule type" value="Genomic_DNA"/>
</dbReference>
<evidence type="ECO:0000256" key="7">
    <source>
        <dbReference type="SAM" id="Phobius"/>
    </source>
</evidence>
<evidence type="ECO:0000256" key="3">
    <source>
        <dbReference type="ARBA" id="ARBA00022475"/>
    </source>
</evidence>
<evidence type="ECO:0000256" key="1">
    <source>
        <dbReference type="ARBA" id="ARBA00004651"/>
    </source>
</evidence>
<proteinExistence type="predicted"/>
<accession>A0A7X2PCA8</accession>
<sequence>MKTWITYLASILLGLATTLLLGDSIYISSLISTLSQIVMNVGLLLFIPLVLVGFSSGVASLRKDNLGSNNLKGIVLWSVVTALILPICATLIFTLYPVAFPVTSTAGQESFSDSLLVSMFSSAGNQLLSGNPFYTLATASSFILPIVIISWILGYALKPNADVIKPAYSIVNSFSEVMFRLSRAYTVLGYIIVYIASTQTFTALYQEKTVFVAPKFVAIFTSITALTSLIIIPIIYAIITKGKRNPYKDTFRSLSAMFMALTTSNILVTAPVIESTSRHNNGVQKRTAATATPLYTIISRGGTATITAISTLSILTAVTGNSLDIKTSLIVALFSALSSFAASLAPGFEVMFTSIIVFKLANVTLYGAEMTIMGILPLINGLALLLDAQLAMLGNVVAATFIKTDIKPPYKDIL</sequence>
<keyword evidence="3" id="KW-1003">Cell membrane</keyword>
<name>A0A7X2PCA8_9SPIO</name>
<dbReference type="InterPro" id="IPR001991">
    <property type="entry name" value="Na-dicarboxylate_symporter"/>
</dbReference>
<keyword evidence="5 7" id="KW-1133">Transmembrane helix</keyword>
<keyword evidence="6 7" id="KW-0472">Membrane</keyword>
<dbReference type="PRINTS" id="PR00173">
    <property type="entry name" value="EDTRNSPORT"/>
</dbReference>
<dbReference type="GO" id="GO:0005886">
    <property type="term" value="C:plasma membrane"/>
    <property type="evidence" value="ECO:0007669"/>
    <property type="project" value="UniProtKB-SubCell"/>
</dbReference>
<comment type="caution">
    <text evidence="8">The sequence shown here is derived from an EMBL/GenBank/DDBJ whole genome shotgun (WGS) entry which is preliminary data.</text>
</comment>
<dbReference type="Gene3D" id="1.10.3860.10">
    <property type="entry name" value="Sodium:dicarboxylate symporter"/>
    <property type="match status" value="1"/>
</dbReference>
<feature type="transmembrane region" description="Helical" evidence="7">
    <location>
        <begin position="293"/>
        <end position="318"/>
    </location>
</feature>
<feature type="transmembrane region" description="Helical" evidence="7">
    <location>
        <begin position="133"/>
        <end position="157"/>
    </location>
</feature>
<feature type="transmembrane region" description="Helical" evidence="7">
    <location>
        <begin position="330"/>
        <end position="358"/>
    </location>
</feature>
<comment type="subcellular location">
    <subcellularLocation>
        <location evidence="1">Cell membrane</location>
        <topology evidence="1">Multi-pass membrane protein</topology>
    </subcellularLocation>
</comment>
<evidence type="ECO:0000256" key="2">
    <source>
        <dbReference type="ARBA" id="ARBA00022448"/>
    </source>
</evidence>
<evidence type="ECO:0000313" key="9">
    <source>
        <dbReference type="Proteomes" id="UP000460549"/>
    </source>
</evidence>
<dbReference type="SUPFAM" id="SSF118215">
    <property type="entry name" value="Proton glutamate symport protein"/>
    <property type="match status" value="1"/>
</dbReference>